<evidence type="ECO:0000256" key="8">
    <source>
        <dbReference type="RuleBase" id="RU004106"/>
    </source>
</evidence>
<evidence type="ECO:0000256" key="9">
    <source>
        <dbReference type="RuleBase" id="RU004516"/>
    </source>
</evidence>
<dbReference type="Proteomes" id="UP000005239">
    <property type="component" value="Unassembled WGS sequence"/>
</dbReference>
<dbReference type="Pfam" id="PF01063">
    <property type="entry name" value="Aminotran_4"/>
    <property type="match status" value="1"/>
</dbReference>
<evidence type="ECO:0000256" key="6">
    <source>
        <dbReference type="ARBA" id="ARBA00022898"/>
    </source>
</evidence>
<feature type="compositionally biased region" description="Low complexity" evidence="11">
    <location>
        <begin position="32"/>
        <end position="47"/>
    </location>
</feature>
<dbReference type="Gene3D" id="3.20.10.10">
    <property type="entry name" value="D-amino Acid Aminotransferase, subunit A, domain 2"/>
    <property type="match status" value="1"/>
</dbReference>
<dbReference type="CDD" id="cd01557">
    <property type="entry name" value="BCAT_beta_family"/>
    <property type="match status" value="1"/>
</dbReference>
<dbReference type="EnsemblMetazoa" id="PPA19695.1">
    <property type="protein sequence ID" value="PPA19695.1"/>
    <property type="gene ID" value="WBGene00109249"/>
</dbReference>
<evidence type="ECO:0000313" key="13">
    <source>
        <dbReference type="Proteomes" id="UP000005239"/>
    </source>
</evidence>
<dbReference type="AlphaFoldDB" id="A0A2A6BJN8"/>
<dbReference type="InterPro" id="IPR001544">
    <property type="entry name" value="Aminotrans_IV"/>
</dbReference>
<proteinExistence type="inferred from homology"/>
<dbReference type="InterPro" id="IPR018300">
    <property type="entry name" value="Aminotrans_IV_CS"/>
</dbReference>
<evidence type="ECO:0000256" key="4">
    <source>
        <dbReference type="ARBA" id="ARBA00022605"/>
    </source>
</evidence>
<dbReference type="GO" id="GO:0009099">
    <property type="term" value="P:L-valine biosynthetic process"/>
    <property type="evidence" value="ECO:0000318"/>
    <property type="project" value="GO_Central"/>
</dbReference>
<keyword evidence="6 9" id="KW-0663">Pyridoxal phosphate</keyword>
<dbReference type="InterPro" id="IPR005786">
    <property type="entry name" value="B_amino_transII"/>
</dbReference>
<protein>
    <recommendedName>
        <fullName evidence="10">Branched-chain-amino-acid aminotransferase</fullName>
        <ecNumber evidence="10">2.6.1.42</ecNumber>
    </recommendedName>
</protein>
<comment type="catalytic activity">
    <reaction evidence="10">
        <text>L-isoleucine + 2-oxoglutarate = (S)-3-methyl-2-oxopentanoate + L-glutamate</text>
        <dbReference type="Rhea" id="RHEA:24801"/>
        <dbReference type="ChEBI" id="CHEBI:16810"/>
        <dbReference type="ChEBI" id="CHEBI:29985"/>
        <dbReference type="ChEBI" id="CHEBI:35146"/>
        <dbReference type="ChEBI" id="CHEBI:58045"/>
        <dbReference type="EC" id="2.6.1.42"/>
    </reaction>
</comment>
<dbReference type="NCBIfam" id="NF009897">
    <property type="entry name" value="PRK13357.1"/>
    <property type="match status" value="1"/>
</dbReference>
<evidence type="ECO:0000256" key="11">
    <source>
        <dbReference type="SAM" id="MobiDB-lite"/>
    </source>
</evidence>
<dbReference type="GO" id="GO:0009098">
    <property type="term" value="P:L-leucine biosynthetic process"/>
    <property type="evidence" value="ECO:0000318"/>
    <property type="project" value="GO_Central"/>
</dbReference>
<dbReference type="PANTHER" id="PTHR11825">
    <property type="entry name" value="SUBGROUP IIII AMINOTRANSFERASE"/>
    <property type="match status" value="1"/>
</dbReference>
<dbReference type="EC" id="2.6.1.42" evidence="10"/>
<gene>
    <name evidence="12" type="primary">WBGene00109249</name>
</gene>
<keyword evidence="4 10" id="KW-0028">Amino-acid biosynthesis</keyword>
<name>A0A2A6BJN8_PRIPA</name>
<dbReference type="InterPro" id="IPR043132">
    <property type="entry name" value="BCAT-like_C"/>
</dbReference>
<comment type="cofactor">
    <cofactor evidence="1 9">
        <name>pyridoxal 5'-phosphate</name>
        <dbReference type="ChEBI" id="CHEBI:597326"/>
    </cofactor>
</comment>
<dbReference type="PIRSF" id="PIRSF006468">
    <property type="entry name" value="BCAT1"/>
    <property type="match status" value="1"/>
</dbReference>
<accession>A0A8R1UE28</accession>
<sequence length="434" mass="48277">MASRSVALLTPRSSTAFVARLLNTSPPADSAAPAQTTKSTETTTAASAPPPVEKEQKKDHARTFYRSEMVTIPALPSEKIPKPTGELPFGKYYSDHMIDVDWTLEGGWGKPKLHKLQPLQLHPGSKVLHYAIELFEGMKAYRGIDNKIRMFRPDMNMARMNRTAQRSALPTFDSDELINMIADQIRLDLEWVPSSATSSLYIRPTLIGTDKTLGVGNPHDAKLFVVTCPVGSYFTSGFQPVSLLADSQFVRAFPGGVGAFKMGCNYAPTIGVAQSAQAKGCQQVVWLSGDNEELTEVGTMNIFVFWKNEEGDLELATPPLDKGIILPGVTRDSLLHLGKEYGEFKVSERSFTMEDIRLALKEGRLLQMFGAGTACVVSPVGQIVYHNRKADKYETWNIPTMEAKPNLMQRFYENITDIQYGRVDRPEWCFEVKQ</sequence>
<evidence type="ECO:0000313" key="12">
    <source>
        <dbReference type="EnsemblMetazoa" id="PPA19695.1"/>
    </source>
</evidence>
<dbReference type="InterPro" id="IPR043131">
    <property type="entry name" value="BCAT-like_N"/>
</dbReference>
<keyword evidence="5 10" id="KW-0808">Transferase</keyword>
<evidence type="ECO:0000256" key="7">
    <source>
        <dbReference type="ARBA" id="ARBA00023304"/>
    </source>
</evidence>
<dbReference type="SUPFAM" id="SSF56752">
    <property type="entry name" value="D-aminoacid aminotransferase-like PLP-dependent enzymes"/>
    <property type="match status" value="1"/>
</dbReference>
<accession>A0A2A6BJN8</accession>
<dbReference type="InterPro" id="IPR033939">
    <property type="entry name" value="BCAT_family"/>
</dbReference>
<feature type="region of interest" description="Disordered" evidence="11">
    <location>
        <begin position="24"/>
        <end position="60"/>
    </location>
</feature>
<dbReference type="PROSITE" id="PS00770">
    <property type="entry name" value="AA_TRANSFER_CLASS_4"/>
    <property type="match status" value="1"/>
</dbReference>
<dbReference type="PANTHER" id="PTHR11825:SF44">
    <property type="entry name" value="BRANCHED-CHAIN-AMINO-ACID AMINOTRANSFERASE"/>
    <property type="match status" value="1"/>
</dbReference>
<keyword evidence="13" id="KW-1185">Reference proteome</keyword>
<evidence type="ECO:0000256" key="2">
    <source>
        <dbReference type="ARBA" id="ARBA00009320"/>
    </source>
</evidence>
<evidence type="ECO:0000256" key="5">
    <source>
        <dbReference type="ARBA" id="ARBA00022679"/>
    </source>
</evidence>
<comment type="catalytic activity">
    <reaction evidence="10">
        <text>L-valine + 2-oxoglutarate = 3-methyl-2-oxobutanoate + L-glutamate</text>
        <dbReference type="Rhea" id="RHEA:24813"/>
        <dbReference type="ChEBI" id="CHEBI:11851"/>
        <dbReference type="ChEBI" id="CHEBI:16810"/>
        <dbReference type="ChEBI" id="CHEBI:29985"/>
        <dbReference type="ChEBI" id="CHEBI:57762"/>
        <dbReference type="EC" id="2.6.1.42"/>
    </reaction>
</comment>
<dbReference type="Gene3D" id="3.30.470.10">
    <property type="match status" value="1"/>
</dbReference>
<keyword evidence="7 10" id="KW-0100">Branched-chain amino acid biosynthesis</keyword>
<comment type="catalytic activity">
    <reaction evidence="10">
        <text>L-leucine + 2-oxoglutarate = 4-methyl-2-oxopentanoate + L-glutamate</text>
        <dbReference type="Rhea" id="RHEA:18321"/>
        <dbReference type="ChEBI" id="CHEBI:16810"/>
        <dbReference type="ChEBI" id="CHEBI:17865"/>
        <dbReference type="ChEBI" id="CHEBI:29985"/>
        <dbReference type="ChEBI" id="CHEBI:57427"/>
        <dbReference type="EC" id="2.6.1.42"/>
    </reaction>
</comment>
<evidence type="ECO:0000256" key="10">
    <source>
        <dbReference type="RuleBase" id="RU004517"/>
    </source>
</evidence>
<keyword evidence="3 10" id="KW-0032">Aminotransferase</keyword>
<dbReference type="GO" id="GO:0005739">
    <property type="term" value="C:mitochondrion"/>
    <property type="evidence" value="ECO:0000318"/>
    <property type="project" value="GO_Central"/>
</dbReference>
<dbReference type="FunFam" id="3.30.470.10:FF:000002">
    <property type="entry name" value="Branched-chain-amino-acid aminotransferase"/>
    <property type="match status" value="1"/>
</dbReference>
<evidence type="ECO:0000256" key="3">
    <source>
        <dbReference type="ARBA" id="ARBA00022576"/>
    </source>
</evidence>
<evidence type="ECO:0000256" key="1">
    <source>
        <dbReference type="ARBA" id="ARBA00001933"/>
    </source>
</evidence>
<dbReference type="FunFam" id="3.20.10.10:FF:000007">
    <property type="entry name" value="Branched-chain-amino-acid aminotransferase, mitochondrial"/>
    <property type="match status" value="1"/>
</dbReference>
<dbReference type="OrthoDB" id="1732691at2759"/>
<reference evidence="13" key="1">
    <citation type="journal article" date="2008" name="Nat. Genet.">
        <title>The Pristionchus pacificus genome provides a unique perspective on nematode lifestyle and parasitism.</title>
        <authorList>
            <person name="Dieterich C."/>
            <person name="Clifton S.W."/>
            <person name="Schuster L.N."/>
            <person name="Chinwalla A."/>
            <person name="Delehaunty K."/>
            <person name="Dinkelacker I."/>
            <person name="Fulton L."/>
            <person name="Fulton R."/>
            <person name="Godfrey J."/>
            <person name="Minx P."/>
            <person name="Mitreva M."/>
            <person name="Roeseler W."/>
            <person name="Tian H."/>
            <person name="Witte H."/>
            <person name="Yang S.P."/>
            <person name="Wilson R.K."/>
            <person name="Sommer R.J."/>
        </authorList>
    </citation>
    <scope>NUCLEOTIDE SEQUENCE [LARGE SCALE GENOMIC DNA]</scope>
    <source>
        <strain evidence="13">PS312</strain>
    </source>
</reference>
<dbReference type="GO" id="GO:0004084">
    <property type="term" value="F:branched-chain-amino-acid transaminase activity"/>
    <property type="evidence" value="ECO:0000318"/>
    <property type="project" value="GO_Central"/>
</dbReference>
<dbReference type="InterPro" id="IPR036038">
    <property type="entry name" value="Aminotransferase-like"/>
</dbReference>
<organism evidence="12 13">
    <name type="scientific">Pristionchus pacificus</name>
    <name type="common">Parasitic nematode worm</name>
    <dbReference type="NCBI Taxonomy" id="54126"/>
    <lineage>
        <taxon>Eukaryota</taxon>
        <taxon>Metazoa</taxon>
        <taxon>Ecdysozoa</taxon>
        <taxon>Nematoda</taxon>
        <taxon>Chromadorea</taxon>
        <taxon>Rhabditida</taxon>
        <taxon>Rhabditina</taxon>
        <taxon>Diplogasteromorpha</taxon>
        <taxon>Diplogasteroidea</taxon>
        <taxon>Neodiplogasteridae</taxon>
        <taxon>Pristionchus</taxon>
    </lineage>
</organism>
<comment type="similarity">
    <text evidence="2 8">Belongs to the class-IV pyridoxal-phosphate-dependent aminotransferase family.</text>
</comment>
<dbReference type="NCBIfam" id="TIGR01123">
    <property type="entry name" value="ilvE_II"/>
    <property type="match status" value="1"/>
</dbReference>
<reference evidence="12" key="2">
    <citation type="submission" date="2022-06" db="UniProtKB">
        <authorList>
            <consortium name="EnsemblMetazoa"/>
        </authorList>
    </citation>
    <scope>IDENTIFICATION</scope>
    <source>
        <strain evidence="12">PS312</strain>
    </source>
</reference>